<dbReference type="GO" id="GO:0016020">
    <property type="term" value="C:membrane"/>
    <property type="evidence" value="ECO:0007669"/>
    <property type="project" value="UniProtKB-SubCell"/>
</dbReference>
<keyword evidence="2 5" id="KW-0812">Transmembrane</keyword>
<dbReference type="AlphaFoldDB" id="C6XKH4"/>
<feature type="transmembrane region" description="Helical" evidence="5">
    <location>
        <begin position="44"/>
        <end position="69"/>
    </location>
</feature>
<dbReference type="eggNOG" id="COG3898">
    <property type="taxonomic scope" value="Bacteria"/>
</dbReference>
<accession>C6XKH4</accession>
<protein>
    <submittedName>
        <fullName evidence="7">HemY domain protein</fullName>
    </submittedName>
</protein>
<evidence type="ECO:0000256" key="3">
    <source>
        <dbReference type="ARBA" id="ARBA00022989"/>
    </source>
</evidence>
<evidence type="ECO:0000256" key="5">
    <source>
        <dbReference type="SAM" id="Phobius"/>
    </source>
</evidence>
<gene>
    <name evidence="7" type="ordered locus">Hbal_0070</name>
</gene>
<evidence type="ECO:0000256" key="1">
    <source>
        <dbReference type="ARBA" id="ARBA00004370"/>
    </source>
</evidence>
<dbReference type="STRING" id="582402.Hbal_0070"/>
<proteinExistence type="predicted"/>
<dbReference type="HOGENOM" id="CLU_028454_0_0_5"/>
<name>C6XKH4_HIRBI</name>
<comment type="subcellular location">
    <subcellularLocation>
        <location evidence="1">Membrane</location>
    </subcellularLocation>
</comment>
<reference evidence="8" key="1">
    <citation type="journal article" date="2011" name="J. Bacteriol.">
        <title>Genome sequences of eight morphologically diverse alphaproteobacteria.</title>
        <authorList>
            <consortium name="US DOE Joint Genome Institute"/>
            <person name="Brown P.J."/>
            <person name="Kysela D.T."/>
            <person name="Buechlein A."/>
            <person name="Hemmerich C."/>
            <person name="Brun Y.V."/>
        </authorList>
    </citation>
    <scope>NUCLEOTIDE SEQUENCE [LARGE SCALE GENOMIC DNA]</scope>
    <source>
        <strain evidence="8">ATCC 49814 / DSM 5838 / IFAM 1418</strain>
    </source>
</reference>
<dbReference type="InterPro" id="IPR010817">
    <property type="entry name" value="HemY_N"/>
</dbReference>
<dbReference type="EMBL" id="CP001678">
    <property type="protein sequence ID" value="ACT57772.1"/>
    <property type="molecule type" value="Genomic_DNA"/>
</dbReference>
<evidence type="ECO:0000256" key="4">
    <source>
        <dbReference type="ARBA" id="ARBA00023136"/>
    </source>
</evidence>
<evidence type="ECO:0000259" key="6">
    <source>
        <dbReference type="Pfam" id="PF07219"/>
    </source>
</evidence>
<dbReference type="InterPro" id="IPR011990">
    <property type="entry name" value="TPR-like_helical_dom_sf"/>
</dbReference>
<keyword evidence="3 5" id="KW-1133">Transmembrane helix</keyword>
<dbReference type="KEGG" id="hba:Hbal_0070"/>
<evidence type="ECO:0000313" key="8">
    <source>
        <dbReference type="Proteomes" id="UP000002745"/>
    </source>
</evidence>
<sequence>MRIVILLAVVILTIAAVTYAFNAPDDVSIAFNGAEYGMSRYTAGILVIVTGALVAVGWYVLSTILRIPFALNRSAKRARFGKARNALADGLIAAEGGDSIDALKKARKSTNLAKSDASDRKLSYLLAARAAEANGDWSDAEHAYSDLSREKGAELVGLRGLAAAAIQRGDLRGAETHTRKALSLKSNASWPFSTLFELQTKAADWESANETLTIGEKRKSIDLEVARRRRAVLHTAQASRIRQKAPEKAERLAADAARMAPSFPPAAYIAASLQLAAGKASKAQASIEGAWRIRPHPALALLWRDLKTNEPTSARAKRLNALAHINPSHRESRILLVEAAMIQGQWDEAEETLSHVLREGETTRLCTLMEAIVGGRGDVEQASRWSRLASSAAREADWSDIDPDGRAFNFINEDWARLVYTFGDAGSLIHPRYETYGGELETIAHIALPSPTKSNPVQPPENLAVIEPALEEETGKNKEEIIVDGDEVEQNGRTQ</sequence>
<dbReference type="Pfam" id="PF07219">
    <property type="entry name" value="HemY_N"/>
    <property type="match status" value="1"/>
</dbReference>
<keyword evidence="4 5" id="KW-0472">Membrane</keyword>
<evidence type="ECO:0000313" key="7">
    <source>
        <dbReference type="EMBL" id="ACT57772.1"/>
    </source>
</evidence>
<dbReference type="OrthoDB" id="9798343at2"/>
<dbReference type="RefSeq" id="WP_012777930.1">
    <property type="nucleotide sequence ID" value="NC_012982.1"/>
</dbReference>
<dbReference type="SUPFAM" id="SSF48452">
    <property type="entry name" value="TPR-like"/>
    <property type="match status" value="1"/>
</dbReference>
<feature type="domain" description="HemY N-terminal" evidence="6">
    <location>
        <begin position="27"/>
        <end position="135"/>
    </location>
</feature>
<organism evidence="7 8">
    <name type="scientific">Hirschia baltica (strain ATCC 49814 / DSM 5838 / IFAM 1418)</name>
    <dbReference type="NCBI Taxonomy" id="582402"/>
    <lineage>
        <taxon>Bacteria</taxon>
        <taxon>Pseudomonadati</taxon>
        <taxon>Pseudomonadota</taxon>
        <taxon>Alphaproteobacteria</taxon>
        <taxon>Hyphomonadales</taxon>
        <taxon>Hyphomonadaceae</taxon>
        <taxon>Hirschia</taxon>
    </lineage>
</organism>
<keyword evidence="8" id="KW-1185">Reference proteome</keyword>
<evidence type="ECO:0000256" key="2">
    <source>
        <dbReference type="ARBA" id="ARBA00022692"/>
    </source>
</evidence>
<dbReference type="Proteomes" id="UP000002745">
    <property type="component" value="Chromosome"/>
</dbReference>
<dbReference type="Gene3D" id="1.25.40.10">
    <property type="entry name" value="Tetratricopeptide repeat domain"/>
    <property type="match status" value="1"/>
</dbReference>